<keyword evidence="2" id="KW-0413">Isomerase</keyword>
<evidence type="ECO:0000313" key="3">
    <source>
        <dbReference type="Proteomes" id="UP000192333"/>
    </source>
</evidence>
<dbReference type="OrthoDB" id="9798407at2"/>
<evidence type="ECO:0000313" key="2">
    <source>
        <dbReference type="EMBL" id="SMD42550.1"/>
    </source>
</evidence>
<reference evidence="3" key="1">
    <citation type="submission" date="2017-04" db="EMBL/GenBank/DDBJ databases">
        <authorList>
            <person name="Varghese N."/>
            <person name="Submissions S."/>
        </authorList>
    </citation>
    <scope>NUCLEOTIDE SEQUENCE [LARGE SCALE GENOMIC DNA]</scope>
    <source>
        <strain evidence="3">DSM 16537</strain>
    </source>
</reference>
<keyword evidence="3" id="KW-1185">Reference proteome</keyword>
<dbReference type="STRING" id="758820.SAMN00777080_1110"/>
<dbReference type="GO" id="GO:0016853">
    <property type="term" value="F:isomerase activity"/>
    <property type="evidence" value="ECO:0007669"/>
    <property type="project" value="UniProtKB-KW"/>
</dbReference>
<feature type="domain" description="Xylose isomerase-like TIM barrel" evidence="1">
    <location>
        <begin position="56"/>
        <end position="283"/>
    </location>
</feature>
<dbReference type="Proteomes" id="UP000192333">
    <property type="component" value="Chromosome I"/>
</dbReference>
<dbReference type="PROSITE" id="PS51318">
    <property type="entry name" value="TAT"/>
    <property type="match status" value="1"/>
</dbReference>
<organism evidence="2 3">
    <name type="scientific">Aquiflexum balticum DSM 16537</name>
    <dbReference type="NCBI Taxonomy" id="758820"/>
    <lineage>
        <taxon>Bacteria</taxon>
        <taxon>Pseudomonadati</taxon>
        <taxon>Bacteroidota</taxon>
        <taxon>Cytophagia</taxon>
        <taxon>Cytophagales</taxon>
        <taxon>Cyclobacteriaceae</taxon>
        <taxon>Aquiflexum</taxon>
    </lineage>
</organism>
<dbReference type="InterPro" id="IPR006311">
    <property type="entry name" value="TAT_signal"/>
</dbReference>
<gene>
    <name evidence="2" type="ORF">SAMN00777080_1110</name>
</gene>
<dbReference type="Gene3D" id="3.20.20.150">
    <property type="entry name" value="Divalent-metal-dependent TIM barrel enzymes"/>
    <property type="match status" value="1"/>
</dbReference>
<proteinExistence type="predicted"/>
<dbReference type="InterPro" id="IPR036237">
    <property type="entry name" value="Xyl_isomerase-like_sf"/>
</dbReference>
<dbReference type="InterPro" id="IPR013022">
    <property type="entry name" value="Xyl_isomerase-like_TIM-brl"/>
</dbReference>
<dbReference type="Pfam" id="PF01261">
    <property type="entry name" value="AP_endonuc_2"/>
    <property type="match status" value="1"/>
</dbReference>
<dbReference type="PANTHER" id="PTHR12110:SF41">
    <property type="entry name" value="INOSOSE DEHYDRATASE"/>
    <property type="match status" value="1"/>
</dbReference>
<dbReference type="AlphaFoldDB" id="A0A1W2H0U5"/>
<dbReference type="InterPro" id="IPR050312">
    <property type="entry name" value="IolE/XylAMocC-like"/>
</dbReference>
<name>A0A1W2H0U5_9BACT</name>
<dbReference type="RefSeq" id="WP_084123405.1">
    <property type="nucleotide sequence ID" value="NZ_LT838813.1"/>
</dbReference>
<dbReference type="SUPFAM" id="SSF51658">
    <property type="entry name" value="Xylose isomerase-like"/>
    <property type="match status" value="1"/>
</dbReference>
<dbReference type="PANTHER" id="PTHR12110">
    <property type="entry name" value="HYDROXYPYRUVATE ISOMERASE"/>
    <property type="match status" value="1"/>
</dbReference>
<evidence type="ECO:0000259" key="1">
    <source>
        <dbReference type="Pfam" id="PF01261"/>
    </source>
</evidence>
<dbReference type="EMBL" id="LT838813">
    <property type="protein sequence ID" value="SMD42550.1"/>
    <property type="molecule type" value="Genomic_DNA"/>
</dbReference>
<sequence>MNNRRDFLKISGAIALGTLLKPTDLIASSFAKKLPIGLQLYSVREDMKEDPQNTLRLVSSIGYKNLESANYTEGKVYGMDPVFFRRYIADLGMKLNSAHVGGPRDYNPAKKDEVLDWWKQAVSDHKKMGAKYIIKPSMPIPKTLDELKVWCDYYNAIGEVAKKSGMMFGFHNHAREFENIEGKMMMDFMIENTDPKLVCYELDVYWAQKGGQDPVDFLQKYPGRFPVLHIKDEEEIGASGTLDFKAIFEAAYAQGMKDYFVEVERYNFEPIESVKQSFDYLNKASYVK</sequence>
<accession>A0A1W2H0U5</accession>
<protein>
    <submittedName>
        <fullName evidence="2">Sugar phosphate isomerase/epimerase</fullName>
    </submittedName>
</protein>